<keyword evidence="1" id="KW-0812">Transmembrane</keyword>
<reference evidence="2" key="1">
    <citation type="submission" date="2014-11" db="EMBL/GenBank/DDBJ databases">
        <authorList>
            <person name="Geib S."/>
        </authorList>
    </citation>
    <scope>NUCLEOTIDE SEQUENCE</scope>
</reference>
<feature type="transmembrane region" description="Helical" evidence="1">
    <location>
        <begin position="12"/>
        <end position="29"/>
    </location>
</feature>
<reference evidence="2" key="2">
    <citation type="journal article" date="2015" name="Gigascience">
        <title>Reconstructing a comprehensive transcriptome assembly of a white-pupal translocated strain of the pest fruit fly Bactrocera cucurbitae.</title>
        <authorList>
            <person name="Sim S.B."/>
            <person name="Calla B."/>
            <person name="Hall B."/>
            <person name="DeRego T."/>
            <person name="Geib S.M."/>
        </authorList>
    </citation>
    <scope>NUCLEOTIDE SEQUENCE</scope>
</reference>
<evidence type="ECO:0000256" key="1">
    <source>
        <dbReference type="SAM" id="Phobius"/>
    </source>
</evidence>
<protein>
    <submittedName>
        <fullName evidence="2">Acetyl-coenzyme A synthetase</fullName>
    </submittedName>
</protein>
<name>A0A0A1XGW9_ZEUCU</name>
<keyword evidence="1" id="KW-1133">Transmembrane helix</keyword>
<gene>
    <name evidence="2" type="primary">acsA</name>
    <name evidence="2" type="ORF">g.5486</name>
</gene>
<keyword evidence="1" id="KW-0472">Membrane</keyword>
<dbReference type="EMBL" id="GBXI01004090">
    <property type="protein sequence ID" value="JAD10202.1"/>
    <property type="molecule type" value="Transcribed_RNA"/>
</dbReference>
<dbReference type="AlphaFoldDB" id="A0A0A1XGW9"/>
<proteinExistence type="predicted"/>
<accession>A0A0A1XGW9</accession>
<organism evidence="2">
    <name type="scientific">Zeugodacus cucurbitae</name>
    <name type="common">Melon fruit fly</name>
    <name type="synonym">Bactrocera cucurbitae</name>
    <dbReference type="NCBI Taxonomy" id="28588"/>
    <lineage>
        <taxon>Eukaryota</taxon>
        <taxon>Metazoa</taxon>
        <taxon>Ecdysozoa</taxon>
        <taxon>Arthropoda</taxon>
        <taxon>Hexapoda</taxon>
        <taxon>Insecta</taxon>
        <taxon>Pterygota</taxon>
        <taxon>Neoptera</taxon>
        <taxon>Endopterygota</taxon>
        <taxon>Diptera</taxon>
        <taxon>Brachycera</taxon>
        <taxon>Muscomorpha</taxon>
        <taxon>Tephritoidea</taxon>
        <taxon>Tephritidae</taxon>
        <taxon>Zeugodacus</taxon>
        <taxon>Zeugodacus</taxon>
    </lineage>
</organism>
<evidence type="ECO:0000313" key="2">
    <source>
        <dbReference type="EMBL" id="JAD10202.1"/>
    </source>
</evidence>
<sequence length="103" mass="11697">MILKTENFNYIQIFFVYFFLYINKAYAICNFPKKQASKFIILSSSNTGNSSSHSTTSGNHILGFLNGMRNLFDLVNGLVQFVSEVSLHNALTEEAEHQQSHND</sequence>